<dbReference type="GO" id="GO:0032259">
    <property type="term" value="P:methylation"/>
    <property type="evidence" value="ECO:0007669"/>
    <property type="project" value="UniProtKB-KW"/>
</dbReference>
<evidence type="ECO:0000313" key="5">
    <source>
        <dbReference type="Proteomes" id="UP000038011"/>
    </source>
</evidence>
<keyword evidence="4" id="KW-0489">Methyltransferase</keyword>
<accession>A0A0M9GMW4</accession>
<name>A0A0M9GMW4_9HYPH</name>
<sequence>MVENYTELRRAMVDSQVRTTDVTELRLIEAMFEIPREAFVPAKVKPLAYIDDDVLVTSADAAQPRYLMEPSPFAKLAQMAEVGPDDLVLDIGCATGYSSAVFSKLASAVIALESDEELADKASETLASLGFDNVVVVTGELNAGFAGEGPYDVIFLNGAVDAVPDALLEQLKSNGRLVVIEGRGTTAFARLYVKDEQGIVSSRKAFNLSAKTLPGFVKEQEFSF</sequence>
<organism evidence="4 5">
    <name type="scientific">Ahrensia marina</name>
    <dbReference type="NCBI Taxonomy" id="1514904"/>
    <lineage>
        <taxon>Bacteria</taxon>
        <taxon>Pseudomonadati</taxon>
        <taxon>Pseudomonadota</taxon>
        <taxon>Alphaproteobacteria</taxon>
        <taxon>Hyphomicrobiales</taxon>
        <taxon>Ahrensiaceae</taxon>
        <taxon>Ahrensia</taxon>
    </lineage>
</organism>
<keyword evidence="4" id="KW-0808">Transferase</keyword>
<dbReference type="STRING" id="1514904.SU32_08035"/>
<dbReference type="GO" id="GO:0005737">
    <property type="term" value="C:cytoplasm"/>
    <property type="evidence" value="ECO:0007669"/>
    <property type="project" value="TreeGrafter"/>
</dbReference>
<dbReference type="CDD" id="cd02440">
    <property type="entry name" value="AdoMet_MTases"/>
    <property type="match status" value="1"/>
</dbReference>
<dbReference type="AlphaFoldDB" id="A0A0M9GMW4"/>
<keyword evidence="5" id="KW-1185">Reference proteome</keyword>
<dbReference type="OrthoDB" id="9798496at2"/>
<dbReference type="RefSeq" id="WP_053998829.1">
    <property type="nucleotide sequence ID" value="NZ_JXMU01000010.1"/>
</dbReference>
<dbReference type="Pfam" id="PF01135">
    <property type="entry name" value="PCMT"/>
    <property type="match status" value="1"/>
</dbReference>
<proteinExistence type="inferred from homology"/>
<dbReference type="PANTHER" id="PTHR11579:SF18">
    <property type="entry name" value="PROTEIN-L-ISOASPARTATE O-METHYLTRANSFERASE"/>
    <property type="match status" value="1"/>
</dbReference>
<evidence type="ECO:0000313" key="4">
    <source>
        <dbReference type="EMBL" id="KPB01520.1"/>
    </source>
</evidence>
<dbReference type="Proteomes" id="UP000038011">
    <property type="component" value="Unassembled WGS sequence"/>
</dbReference>
<evidence type="ECO:0000256" key="2">
    <source>
        <dbReference type="ARBA" id="ARBA00013346"/>
    </source>
</evidence>
<dbReference type="PATRIC" id="fig|1514904.3.peg.425"/>
<gene>
    <name evidence="4" type="ORF">SU32_08035</name>
</gene>
<evidence type="ECO:0000256" key="3">
    <source>
        <dbReference type="ARBA" id="ARBA00030757"/>
    </source>
</evidence>
<dbReference type="InterPro" id="IPR000682">
    <property type="entry name" value="PCMT"/>
</dbReference>
<dbReference type="PANTHER" id="PTHR11579">
    <property type="entry name" value="PROTEIN-L-ISOASPARTATE O-METHYLTRANSFERASE"/>
    <property type="match status" value="1"/>
</dbReference>
<dbReference type="GO" id="GO:0004719">
    <property type="term" value="F:protein-L-isoaspartate (D-aspartate) O-methyltransferase activity"/>
    <property type="evidence" value="ECO:0007669"/>
    <property type="project" value="InterPro"/>
</dbReference>
<protein>
    <recommendedName>
        <fullName evidence="2">Protein-L-isoaspartate O-methyltransferase</fullName>
    </recommendedName>
    <alternativeName>
        <fullName evidence="3">Protein L-isoaspartyl methyltransferase</fullName>
    </alternativeName>
</protein>
<dbReference type="Gene3D" id="3.40.50.150">
    <property type="entry name" value="Vaccinia Virus protein VP39"/>
    <property type="match status" value="1"/>
</dbReference>
<dbReference type="InterPro" id="IPR029063">
    <property type="entry name" value="SAM-dependent_MTases_sf"/>
</dbReference>
<comment type="similarity">
    <text evidence="1">Belongs to the methyltransferase superfamily. L-isoaspartyl/D-aspartyl protein methyltransferase family.</text>
</comment>
<comment type="caution">
    <text evidence="4">The sequence shown here is derived from an EMBL/GenBank/DDBJ whole genome shotgun (WGS) entry which is preliminary data.</text>
</comment>
<dbReference type="SUPFAM" id="SSF53335">
    <property type="entry name" value="S-adenosyl-L-methionine-dependent methyltransferases"/>
    <property type="match status" value="1"/>
</dbReference>
<reference evidence="4 5" key="1">
    <citation type="submission" date="2015-01" db="EMBL/GenBank/DDBJ databases">
        <title>Ahrensia donghaiensis sp. nov., a novel dimethylsulphoniopropionate-cleavage bacterium isolated from seawater and emended descriptions of the genus Ahrensia and Ahrensia kielensis.</title>
        <authorList>
            <person name="Liu J."/>
        </authorList>
    </citation>
    <scope>NUCLEOTIDE SEQUENCE [LARGE SCALE GENOMIC DNA]</scope>
    <source>
        <strain evidence="4 5">LZD062</strain>
    </source>
</reference>
<evidence type="ECO:0000256" key="1">
    <source>
        <dbReference type="ARBA" id="ARBA00005369"/>
    </source>
</evidence>
<dbReference type="EMBL" id="JXMU01000010">
    <property type="protein sequence ID" value="KPB01520.1"/>
    <property type="molecule type" value="Genomic_DNA"/>
</dbReference>